<gene>
    <name evidence="1" type="ORF">LCGC14_0712410</name>
</gene>
<dbReference type="InterPro" id="IPR000653">
    <property type="entry name" value="DegT/StrS_aminotransferase"/>
</dbReference>
<sequence>MRKLSKPAMEGGNPVREEFLIFGKPEIRDEEIEEVTNVLKSGWIGTGPLSKKFEEAFREYIGCKHAIAVSSCTAALHLSLLCNGIGPGDDIIVTPMTFAASVNVIEHVGARPIFVDIEEDTYNIDVSKIVDSITSKTKAIIPVHFAGLPCDLDPLYQISKENNLLIIEDAAHAAGAKYKKRKIGANGNPTCFSFYPTKNIVAIEGGMICLNDDEITEKMRIYSHHGLSKHAWQRFTKEGKKTYKVIYPGYKYNLPDINAAIGVHQLKRIEEITEMRTKYAKIYLDEFENFDLIETPPDKVDRRNVWHLFPILIKIEKLNLSRLRFIDVLAKEGIGSGIHYEAIHEQPYYKKKYQIKKGILKRAEYVSERTISIPLQVSMTENDLYDVVKAVKKTLLYYKK</sequence>
<evidence type="ECO:0000313" key="1">
    <source>
        <dbReference type="EMBL" id="KKN42518.1"/>
    </source>
</evidence>
<dbReference type="Gene3D" id="3.90.1150.10">
    <property type="entry name" value="Aspartate Aminotransferase, domain 1"/>
    <property type="match status" value="1"/>
</dbReference>
<dbReference type="Pfam" id="PF01041">
    <property type="entry name" value="DegT_DnrJ_EryC1"/>
    <property type="match status" value="1"/>
</dbReference>
<comment type="caution">
    <text evidence="1">The sequence shown here is derived from an EMBL/GenBank/DDBJ whole genome shotgun (WGS) entry which is preliminary data.</text>
</comment>
<dbReference type="InterPro" id="IPR015424">
    <property type="entry name" value="PyrdxlP-dep_Trfase"/>
</dbReference>
<reference evidence="1" key="1">
    <citation type="journal article" date="2015" name="Nature">
        <title>Complex archaea that bridge the gap between prokaryotes and eukaryotes.</title>
        <authorList>
            <person name="Spang A."/>
            <person name="Saw J.H."/>
            <person name="Jorgensen S.L."/>
            <person name="Zaremba-Niedzwiedzka K."/>
            <person name="Martijn J."/>
            <person name="Lind A.E."/>
            <person name="van Eijk R."/>
            <person name="Schleper C."/>
            <person name="Guy L."/>
            <person name="Ettema T.J."/>
        </authorList>
    </citation>
    <scope>NUCLEOTIDE SEQUENCE</scope>
</reference>
<accession>A0A0F9TM75</accession>
<dbReference type="AlphaFoldDB" id="A0A0F9TM75"/>
<dbReference type="PIRSF" id="PIRSF000390">
    <property type="entry name" value="PLP_StrS"/>
    <property type="match status" value="1"/>
</dbReference>
<dbReference type="EMBL" id="LAZR01001575">
    <property type="protein sequence ID" value="KKN42518.1"/>
    <property type="molecule type" value="Genomic_DNA"/>
</dbReference>
<dbReference type="GO" id="GO:0008483">
    <property type="term" value="F:transaminase activity"/>
    <property type="evidence" value="ECO:0007669"/>
    <property type="project" value="TreeGrafter"/>
</dbReference>
<dbReference type="GO" id="GO:0030170">
    <property type="term" value="F:pyridoxal phosphate binding"/>
    <property type="evidence" value="ECO:0007669"/>
    <property type="project" value="TreeGrafter"/>
</dbReference>
<dbReference type="Gene3D" id="3.40.640.10">
    <property type="entry name" value="Type I PLP-dependent aspartate aminotransferase-like (Major domain)"/>
    <property type="match status" value="1"/>
</dbReference>
<name>A0A0F9TM75_9ZZZZ</name>
<dbReference type="PANTHER" id="PTHR30244">
    <property type="entry name" value="TRANSAMINASE"/>
    <property type="match status" value="1"/>
</dbReference>
<proteinExistence type="predicted"/>
<dbReference type="GO" id="GO:0000271">
    <property type="term" value="P:polysaccharide biosynthetic process"/>
    <property type="evidence" value="ECO:0007669"/>
    <property type="project" value="TreeGrafter"/>
</dbReference>
<dbReference type="CDD" id="cd00616">
    <property type="entry name" value="AHBA_syn"/>
    <property type="match status" value="1"/>
</dbReference>
<dbReference type="InterPro" id="IPR015421">
    <property type="entry name" value="PyrdxlP-dep_Trfase_major"/>
</dbReference>
<dbReference type="PANTHER" id="PTHR30244:SF34">
    <property type="entry name" value="DTDP-4-AMINO-4,6-DIDEOXYGALACTOSE TRANSAMINASE"/>
    <property type="match status" value="1"/>
</dbReference>
<dbReference type="InterPro" id="IPR015422">
    <property type="entry name" value="PyrdxlP-dep_Trfase_small"/>
</dbReference>
<protein>
    <submittedName>
        <fullName evidence="1">Uncharacterized protein</fullName>
    </submittedName>
</protein>
<dbReference type="SUPFAM" id="SSF53383">
    <property type="entry name" value="PLP-dependent transferases"/>
    <property type="match status" value="1"/>
</dbReference>
<organism evidence="1">
    <name type="scientific">marine sediment metagenome</name>
    <dbReference type="NCBI Taxonomy" id="412755"/>
    <lineage>
        <taxon>unclassified sequences</taxon>
        <taxon>metagenomes</taxon>
        <taxon>ecological metagenomes</taxon>
    </lineage>
</organism>